<reference evidence="3" key="1">
    <citation type="journal article" date="2020" name="Nat. Commun.">
        <title>Genome assembly of wild tea tree DASZ reveals pedigree and selection history of tea varieties.</title>
        <authorList>
            <person name="Zhang W."/>
            <person name="Zhang Y."/>
            <person name="Qiu H."/>
            <person name="Guo Y."/>
            <person name="Wan H."/>
            <person name="Zhang X."/>
            <person name="Scossa F."/>
            <person name="Alseekh S."/>
            <person name="Zhang Q."/>
            <person name="Wang P."/>
            <person name="Xu L."/>
            <person name="Schmidt M.H."/>
            <person name="Jia X."/>
            <person name="Li D."/>
            <person name="Zhu A."/>
            <person name="Guo F."/>
            <person name="Chen W."/>
            <person name="Ni D."/>
            <person name="Usadel B."/>
            <person name="Fernie A.R."/>
            <person name="Wen W."/>
        </authorList>
    </citation>
    <scope>NUCLEOTIDE SEQUENCE [LARGE SCALE GENOMIC DNA]</scope>
    <source>
        <strain evidence="3">cv. G240</strain>
    </source>
</reference>
<keyword evidence="3" id="KW-1185">Reference proteome</keyword>
<organism evidence="2 3">
    <name type="scientific">Camellia sinensis</name>
    <name type="common">Tea plant</name>
    <name type="synonym">Thea sinensis</name>
    <dbReference type="NCBI Taxonomy" id="4442"/>
    <lineage>
        <taxon>Eukaryota</taxon>
        <taxon>Viridiplantae</taxon>
        <taxon>Streptophyta</taxon>
        <taxon>Embryophyta</taxon>
        <taxon>Tracheophyta</taxon>
        <taxon>Spermatophyta</taxon>
        <taxon>Magnoliopsida</taxon>
        <taxon>eudicotyledons</taxon>
        <taxon>Gunneridae</taxon>
        <taxon>Pentapetalae</taxon>
        <taxon>asterids</taxon>
        <taxon>Ericales</taxon>
        <taxon>Theaceae</taxon>
        <taxon>Camellia</taxon>
    </lineage>
</organism>
<dbReference type="EMBL" id="JACBKZ010000012">
    <property type="protein sequence ID" value="KAF5937047.1"/>
    <property type="molecule type" value="Genomic_DNA"/>
</dbReference>
<name>A0A7J7G918_CAMSI</name>
<evidence type="ECO:0000313" key="2">
    <source>
        <dbReference type="EMBL" id="KAF5937047.1"/>
    </source>
</evidence>
<gene>
    <name evidence="2" type="ORF">HYC85_024553</name>
</gene>
<accession>A0A7J7G918</accession>
<protein>
    <submittedName>
        <fullName evidence="2">Uncharacterized protein</fullName>
    </submittedName>
</protein>
<evidence type="ECO:0000313" key="3">
    <source>
        <dbReference type="Proteomes" id="UP000593564"/>
    </source>
</evidence>
<comment type="caution">
    <text evidence="2">The sequence shown here is derived from an EMBL/GenBank/DDBJ whole genome shotgun (WGS) entry which is preliminary data.</text>
</comment>
<sequence>MDSDKVPQLCIAFEPQSDSSSPIELIGFLFIFFTQPIRPKAQQDCPRQMPSIKRSMYAPKP</sequence>
<dbReference type="Proteomes" id="UP000593564">
    <property type="component" value="Unassembled WGS sequence"/>
</dbReference>
<feature type="region of interest" description="Disordered" evidence="1">
    <location>
        <begin position="41"/>
        <end position="61"/>
    </location>
</feature>
<evidence type="ECO:0000256" key="1">
    <source>
        <dbReference type="SAM" id="MobiDB-lite"/>
    </source>
</evidence>
<reference evidence="2 3" key="2">
    <citation type="submission" date="2020-07" db="EMBL/GenBank/DDBJ databases">
        <title>Genome assembly of wild tea tree DASZ reveals pedigree and selection history of tea varieties.</title>
        <authorList>
            <person name="Zhang W."/>
        </authorList>
    </citation>
    <scope>NUCLEOTIDE SEQUENCE [LARGE SCALE GENOMIC DNA]</scope>
    <source>
        <strain evidence="3">cv. G240</strain>
        <tissue evidence="2">Leaf</tissue>
    </source>
</reference>
<proteinExistence type="predicted"/>
<dbReference type="AlphaFoldDB" id="A0A7J7G918"/>